<dbReference type="InterPro" id="IPR050212">
    <property type="entry name" value="Ntdp-like"/>
</dbReference>
<evidence type="ECO:0000313" key="4">
    <source>
        <dbReference type="Proteomes" id="UP000642070"/>
    </source>
</evidence>
<protein>
    <recommendedName>
        <fullName evidence="2">DUF402 domain-containing protein</fullName>
    </recommendedName>
</protein>
<dbReference type="Gene3D" id="2.40.380.10">
    <property type="entry name" value="FomD-like"/>
    <property type="match status" value="1"/>
</dbReference>
<reference evidence="3" key="1">
    <citation type="journal article" date="2014" name="Int. J. Syst. Evol. Microbiol.">
        <title>Complete genome sequence of Corynebacterium casei LMG S-19264T (=DSM 44701T), isolated from a smear-ripened cheese.</title>
        <authorList>
            <consortium name="US DOE Joint Genome Institute (JGI-PGF)"/>
            <person name="Walter F."/>
            <person name="Albersmeier A."/>
            <person name="Kalinowski J."/>
            <person name="Ruckert C."/>
        </authorList>
    </citation>
    <scope>NUCLEOTIDE SEQUENCE</scope>
    <source>
        <strain evidence="3">JCM 19831</strain>
    </source>
</reference>
<proteinExistence type="predicted"/>
<dbReference type="Proteomes" id="UP000642070">
    <property type="component" value="Unassembled WGS sequence"/>
</dbReference>
<reference evidence="3" key="2">
    <citation type="submission" date="2020-09" db="EMBL/GenBank/DDBJ databases">
        <authorList>
            <person name="Sun Q."/>
            <person name="Ohkuma M."/>
        </authorList>
    </citation>
    <scope>NUCLEOTIDE SEQUENCE</scope>
    <source>
        <strain evidence="3">JCM 19831</strain>
    </source>
</reference>
<dbReference type="GO" id="GO:0016787">
    <property type="term" value="F:hydrolase activity"/>
    <property type="evidence" value="ECO:0007669"/>
    <property type="project" value="UniProtKB-KW"/>
</dbReference>
<evidence type="ECO:0000313" key="3">
    <source>
        <dbReference type="EMBL" id="GGM30696.1"/>
    </source>
</evidence>
<dbReference type="RefSeq" id="WP_190250906.1">
    <property type="nucleotide sequence ID" value="NZ_BMPI01000015.1"/>
</dbReference>
<feature type="domain" description="DUF402" evidence="2">
    <location>
        <begin position="69"/>
        <end position="177"/>
    </location>
</feature>
<keyword evidence="4" id="KW-1185">Reference proteome</keyword>
<dbReference type="AlphaFoldDB" id="A0A917TNL0"/>
<dbReference type="InterPro" id="IPR007295">
    <property type="entry name" value="DUF402"/>
</dbReference>
<accession>A0A917TNL0</accession>
<organism evidence="3 4">
    <name type="scientific">Dactylosporangium sucinum</name>
    <dbReference type="NCBI Taxonomy" id="1424081"/>
    <lineage>
        <taxon>Bacteria</taxon>
        <taxon>Bacillati</taxon>
        <taxon>Actinomycetota</taxon>
        <taxon>Actinomycetes</taxon>
        <taxon>Micromonosporales</taxon>
        <taxon>Micromonosporaceae</taxon>
        <taxon>Dactylosporangium</taxon>
    </lineage>
</organism>
<sequence>MFAPGQIAARRYHRGPHLTWAQATIVVTDDERGLLLWLPEGADFACRVEPDGEPLRSGPTIESYGAARLALRTWRHTSMLQLHPPGAAHSVWWRFTGGAFTGWYVNLETPLVRRDGGIDIVDHHLDIVVAPDRSWQWKDEQDFADCTGVPGFWTADEAAVIRAEGLRVVAAVEAGRFPFDGTLCGFRPDPAWPRPGLGAESLSVSPGGG</sequence>
<evidence type="ECO:0000256" key="1">
    <source>
        <dbReference type="ARBA" id="ARBA00022801"/>
    </source>
</evidence>
<gene>
    <name evidence="3" type="ORF">GCM10007977_034970</name>
</gene>
<dbReference type="PANTHER" id="PTHR39159:SF1">
    <property type="entry name" value="UPF0374 PROTEIN YGAC"/>
    <property type="match status" value="1"/>
</dbReference>
<name>A0A917TNL0_9ACTN</name>
<comment type="caution">
    <text evidence="3">The sequence shown here is derived from an EMBL/GenBank/DDBJ whole genome shotgun (WGS) entry which is preliminary data.</text>
</comment>
<evidence type="ECO:0000259" key="2">
    <source>
        <dbReference type="Pfam" id="PF04167"/>
    </source>
</evidence>
<dbReference type="InterPro" id="IPR035930">
    <property type="entry name" value="FomD-like_sf"/>
</dbReference>
<keyword evidence="1" id="KW-0378">Hydrolase</keyword>
<dbReference type="SUPFAM" id="SSF159234">
    <property type="entry name" value="FomD-like"/>
    <property type="match status" value="1"/>
</dbReference>
<dbReference type="PANTHER" id="PTHR39159">
    <property type="match status" value="1"/>
</dbReference>
<dbReference type="Pfam" id="PF04167">
    <property type="entry name" value="DUF402"/>
    <property type="match status" value="1"/>
</dbReference>
<dbReference type="EMBL" id="BMPI01000015">
    <property type="protein sequence ID" value="GGM30696.1"/>
    <property type="molecule type" value="Genomic_DNA"/>
</dbReference>